<evidence type="ECO:0000256" key="1">
    <source>
        <dbReference type="SAM" id="MobiDB-lite"/>
    </source>
</evidence>
<keyword evidence="2" id="KW-1133">Transmembrane helix</keyword>
<sequence length="86" mass="8628">MYDQHQKDTMAHENAHATVGSHPEEGAARKQLSGFADGLIKIASTLSGGVSLALAAAVFVPSAPALTGAAAIVGLVGSGLLVRKYG</sequence>
<evidence type="ECO:0000256" key="2">
    <source>
        <dbReference type="SAM" id="Phobius"/>
    </source>
</evidence>
<protein>
    <submittedName>
        <fullName evidence="3">Uncharacterized protein</fullName>
    </submittedName>
</protein>
<keyword evidence="2" id="KW-0472">Membrane</keyword>
<reference evidence="3 4" key="1">
    <citation type="submission" date="2018-05" db="EMBL/GenBank/DDBJ databases">
        <title>Genomic Encyclopedia of Type Strains, Phase IV (KMG-V): Genome sequencing to study the core and pangenomes of soil and plant-associated prokaryotes.</title>
        <authorList>
            <person name="Whitman W."/>
        </authorList>
    </citation>
    <scope>NUCLEOTIDE SEQUENCE [LARGE SCALE GENOMIC DNA]</scope>
    <source>
        <strain evidence="3 4">SLV-132</strain>
    </source>
</reference>
<keyword evidence="2" id="KW-0812">Transmembrane</keyword>
<gene>
    <name evidence="3" type="ORF">C7419_1011248</name>
</gene>
<comment type="caution">
    <text evidence="3">The sequence shown here is derived from an EMBL/GenBank/DDBJ whole genome shotgun (WGS) entry which is preliminary data.</text>
</comment>
<feature type="transmembrane region" description="Helical" evidence="2">
    <location>
        <begin position="39"/>
        <end position="59"/>
    </location>
</feature>
<dbReference type="RefSeq" id="WP_109581098.1">
    <property type="nucleotide sequence ID" value="NZ_CAJPUX010000001.1"/>
</dbReference>
<dbReference type="GeneID" id="98340150"/>
<evidence type="ECO:0000313" key="3">
    <source>
        <dbReference type="EMBL" id="PWK37366.1"/>
    </source>
</evidence>
<dbReference type="AlphaFoldDB" id="A0A316EYQ4"/>
<dbReference type="EMBL" id="QGGT01000001">
    <property type="protein sequence ID" value="PWK37366.1"/>
    <property type="molecule type" value="Genomic_DNA"/>
</dbReference>
<feature type="transmembrane region" description="Helical" evidence="2">
    <location>
        <begin position="65"/>
        <end position="82"/>
    </location>
</feature>
<feature type="region of interest" description="Disordered" evidence="1">
    <location>
        <begin position="1"/>
        <end position="26"/>
    </location>
</feature>
<name>A0A316EYQ4_9BURK</name>
<accession>A0A316EYQ4</accession>
<evidence type="ECO:0000313" key="4">
    <source>
        <dbReference type="Proteomes" id="UP000245754"/>
    </source>
</evidence>
<dbReference type="Proteomes" id="UP000245754">
    <property type="component" value="Unassembled WGS sequence"/>
</dbReference>
<proteinExistence type="predicted"/>
<feature type="compositionally biased region" description="Basic and acidic residues" evidence="1">
    <location>
        <begin position="1"/>
        <end position="15"/>
    </location>
</feature>
<organism evidence="3 4">
    <name type="scientific">Cupriavidus plantarum</name>
    <dbReference type="NCBI Taxonomy" id="942865"/>
    <lineage>
        <taxon>Bacteria</taxon>
        <taxon>Pseudomonadati</taxon>
        <taxon>Pseudomonadota</taxon>
        <taxon>Betaproteobacteria</taxon>
        <taxon>Burkholderiales</taxon>
        <taxon>Burkholderiaceae</taxon>
        <taxon>Cupriavidus</taxon>
    </lineage>
</organism>
<keyword evidence="4" id="KW-1185">Reference proteome</keyword>